<sequence>MTKKAVRKRRQKPNRRKRICFKKGGIEDCLIAFIGLKRVELLTIIHGDAESTKHKKLDGHWEEMEESLRPIFKNRDRIKISWTKLRAKTSEAELAALGARGEAIYEEIMGDDPSSDILIPSSDDLQAHTPSLARRGAGIVYELTLTGGVYTEFIERAKNAIRSFRKYNYSGRALQNEMARMTAAALRARSLREHPSPDEAPAALDLPPPA</sequence>
<protein>
    <submittedName>
        <fullName evidence="2">Uncharacterized protein</fullName>
    </submittedName>
</protein>
<feature type="compositionally biased region" description="Low complexity" evidence="1">
    <location>
        <begin position="199"/>
        <end position="210"/>
    </location>
</feature>
<name>A0A8J6B4V8_9EUKA</name>
<dbReference type="EMBL" id="JAHDYR010000025">
    <property type="protein sequence ID" value="KAG9393059.1"/>
    <property type="molecule type" value="Genomic_DNA"/>
</dbReference>
<dbReference type="AlphaFoldDB" id="A0A8J6B4V8"/>
<proteinExistence type="predicted"/>
<gene>
    <name evidence="2" type="ORF">J8273_3188</name>
</gene>
<feature type="region of interest" description="Disordered" evidence="1">
    <location>
        <begin position="191"/>
        <end position="210"/>
    </location>
</feature>
<keyword evidence="3" id="KW-1185">Reference proteome</keyword>
<evidence type="ECO:0000313" key="2">
    <source>
        <dbReference type="EMBL" id="KAG9393059.1"/>
    </source>
</evidence>
<accession>A0A8J6B4V8</accession>
<organism evidence="2 3">
    <name type="scientific">Carpediemonas membranifera</name>
    <dbReference type="NCBI Taxonomy" id="201153"/>
    <lineage>
        <taxon>Eukaryota</taxon>
        <taxon>Metamonada</taxon>
        <taxon>Carpediemonas-like organisms</taxon>
        <taxon>Carpediemonas</taxon>
    </lineage>
</organism>
<dbReference type="Proteomes" id="UP000717585">
    <property type="component" value="Unassembled WGS sequence"/>
</dbReference>
<evidence type="ECO:0000313" key="3">
    <source>
        <dbReference type="Proteomes" id="UP000717585"/>
    </source>
</evidence>
<comment type="caution">
    <text evidence="2">The sequence shown here is derived from an EMBL/GenBank/DDBJ whole genome shotgun (WGS) entry which is preliminary data.</text>
</comment>
<reference evidence="2" key="1">
    <citation type="submission" date="2021-05" db="EMBL/GenBank/DDBJ databases">
        <title>A free-living protist that lacks canonical eukaryotic 1 DNA replication and segregation systems.</title>
        <authorList>
            <person name="Salas-Leiva D.E."/>
            <person name="Tromer E.C."/>
            <person name="Curtis B.A."/>
            <person name="Jerlstrom-Hultqvist J."/>
            <person name="Kolisko M."/>
            <person name="Yi Z."/>
            <person name="Salas-Leiva J.S."/>
            <person name="Gallot-Lavallee L."/>
            <person name="Kops G.J.P.L."/>
            <person name="Archibald J.M."/>
            <person name="Simpson A.G.B."/>
            <person name="Roger A.J."/>
        </authorList>
    </citation>
    <scope>NUCLEOTIDE SEQUENCE</scope>
    <source>
        <strain evidence="2">BICM</strain>
    </source>
</reference>
<evidence type="ECO:0000256" key="1">
    <source>
        <dbReference type="SAM" id="MobiDB-lite"/>
    </source>
</evidence>